<dbReference type="InterPro" id="IPR029266">
    <property type="entry name" value="FAM217"/>
</dbReference>
<dbReference type="EMBL" id="JAFBMS010000004">
    <property type="protein sequence ID" value="KAG9353327.1"/>
    <property type="molecule type" value="Genomic_DNA"/>
</dbReference>
<evidence type="ECO:0000313" key="3">
    <source>
        <dbReference type="Proteomes" id="UP000824540"/>
    </source>
</evidence>
<feature type="region of interest" description="Disordered" evidence="1">
    <location>
        <begin position="289"/>
        <end position="316"/>
    </location>
</feature>
<feature type="region of interest" description="Disordered" evidence="1">
    <location>
        <begin position="375"/>
        <end position="530"/>
    </location>
</feature>
<gene>
    <name evidence="2" type="ORF">JZ751_017904</name>
</gene>
<reference evidence="2" key="1">
    <citation type="thesis" date="2021" institute="BYU ScholarsArchive" country="Provo, UT, USA">
        <title>Applications of and Algorithms for Genome Assembly and Genomic Analyses with an Emphasis on Marine Teleosts.</title>
        <authorList>
            <person name="Pickett B.D."/>
        </authorList>
    </citation>
    <scope>NUCLEOTIDE SEQUENCE</scope>
    <source>
        <strain evidence="2">HI-2016</strain>
    </source>
</reference>
<feature type="region of interest" description="Disordered" evidence="1">
    <location>
        <begin position="1"/>
        <end position="202"/>
    </location>
</feature>
<organism evidence="2 3">
    <name type="scientific">Albula glossodonta</name>
    <name type="common">roundjaw bonefish</name>
    <dbReference type="NCBI Taxonomy" id="121402"/>
    <lineage>
        <taxon>Eukaryota</taxon>
        <taxon>Metazoa</taxon>
        <taxon>Chordata</taxon>
        <taxon>Craniata</taxon>
        <taxon>Vertebrata</taxon>
        <taxon>Euteleostomi</taxon>
        <taxon>Actinopterygii</taxon>
        <taxon>Neopterygii</taxon>
        <taxon>Teleostei</taxon>
        <taxon>Albuliformes</taxon>
        <taxon>Albulidae</taxon>
        <taxon>Albula</taxon>
    </lineage>
</organism>
<dbReference type="PANTHER" id="PTHR22145">
    <property type="entry name" value="SI:CH211-266K22.6"/>
    <property type="match status" value="1"/>
</dbReference>
<sequence length="530" mass="57273">MGPILQERAATTASKRVSSKERVRTKNSGNSGQMASSKKGKTLQNCRPQKKTGTQPKHASPREGKDPSPAPEKGLQRKGNKAKSDSHSIMDNATCLSPKGELDKRSLVPPAKGRGDGREVQVGSRCQGENDKNHSGGTGRSRRALTLPLTPRSELGQEALERQAPTLESLRLLEQEEDTDSASDLSDSERLPVLPSPCTPPQLNLRAEVINPTDYHPPFPGPRGLTQGSYSYPDFLPPPFNTWSLRQLALFLNTEGRGAPRPRPVGKLEKYLERLLQLEWLQIQTVQEENGRPVAPTPAARPRPHTAPPAHLSSPKSLRQCQRAFPLAFLSSLGNPSSAQLTGRFCPHCRIRYPFCNGTCRSYAYQRHSRLSPLLERRAPAGAPPKRSSSESRVPAAETGSLSSWGKKPGSQTPGNNHLRRMQAAGNIRNPPTAQSPTSKQQPAPRNACTGAGTSRPKGQGGPGGKGTPCGSLREVSPMRVGNERKRAGVAGRDPKPGAAKTIEAHSPVSKGPPTTRPNGKMKRVEFVTN</sequence>
<feature type="compositionally biased region" description="Polar residues" evidence="1">
    <location>
        <begin position="26"/>
        <end position="57"/>
    </location>
</feature>
<evidence type="ECO:0008006" key="4">
    <source>
        <dbReference type="Google" id="ProtNLM"/>
    </source>
</evidence>
<feature type="compositionally biased region" description="Gly residues" evidence="1">
    <location>
        <begin position="459"/>
        <end position="468"/>
    </location>
</feature>
<dbReference type="PANTHER" id="PTHR22145:SF2">
    <property type="entry name" value="SI:CH211-266K22.6"/>
    <property type="match status" value="1"/>
</dbReference>
<feature type="compositionally biased region" description="Polar residues" evidence="1">
    <location>
        <begin position="430"/>
        <end position="444"/>
    </location>
</feature>
<evidence type="ECO:0000256" key="1">
    <source>
        <dbReference type="SAM" id="MobiDB-lite"/>
    </source>
</evidence>
<dbReference type="AlphaFoldDB" id="A0A8T2PPP2"/>
<dbReference type="Proteomes" id="UP000824540">
    <property type="component" value="Unassembled WGS sequence"/>
</dbReference>
<comment type="caution">
    <text evidence="2">The sequence shown here is derived from an EMBL/GenBank/DDBJ whole genome shotgun (WGS) entry which is preliminary data.</text>
</comment>
<keyword evidence="3" id="KW-1185">Reference proteome</keyword>
<proteinExistence type="predicted"/>
<name>A0A8T2PPP2_9TELE</name>
<dbReference type="OrthoDB" id="10027339at2759"/>
<evidence type="ECO:0000313" key="2">
    <source>
        <dbReference type="EMBL" id="KAG9353327.1"/>
    </source>
</evidence>
<dbReference type="Pfam" id="PF15344">
    <property type="entry name" value="FAM217"/>
    <property type="match status" value="1"/>
</dbReference>
<feature type="compositionally biased region" description="Polar residues" evidence="1">
    <location>
        <begin position="400"/>
        <end position="416"/>
    </location>
</feature>
<accession>A0A8T2PPP2</accession>
<feature type="compositionally biased region" description="Pro residues" evidence="1">
    <location>
        <begin position="295"/>
        <end position="307"/>
    </location>
</feature>
<protein>
    <recommendedName>
        <fullName evidence="4">Protein FAM217B</fullName>
    </recommendedName>
</protein>